<evidence type="ECO:0000259" key="2">
    <source>
        <dbReference type="Pfam" id="PF26343"/>
    </source>
</evidence>
<evidence type="ECO:0000313" key="4">
    <source>
        <dbReference type="Proteomes" id="UP000770889"/>
    </source>
</evidence>
<organism evidence="3 4">
    <name type="scientific">Candidatus Thiodiazotropha taylori</name>
    <dbReference type="NCBI Taxonomy" id="2792791"/>
    <lineage>
        <taxon>Bacteria</taxon>
        <taxon>Pseudomonadati</taxon>
        <taxon>Pseudomonadota</taxon>
        <taxon>Gammaproteobacteria</taxon>
        <taxon>Chromatiales</taxon>
        <taxon>Sedimenticolaceae</taxon>
        <taxon>Candidatus Thiodiazotropha</taxon>
    </lineage>
</organism>
<reference evidence="3 4" key="1">
    <citation type="submission" date="2021-05" db="EMBL/GenBank/DDBJ databases">
        <title>Genetic and Functional Diversity in Clade A Lucinid endosymbionts from the Bahamas.</title>
        <authorList>
            <person name="Giani N.M."/>
            <person name="Engel A.S."/>
            <person name="Campbell B.J."/>
        </authorList>
    </citation>
    <scope>NUCLEOTIDE SEQUENCE [LARGE SCALE GENOMIC DNA]</scope>
    <source>
        <strain evidence="3">LUC16012Gg_MoonRockCtena</strain>
    </source>
</reference>
<protein>
    <submittedName>
        <fullName evidence="3">PIN domain-containing protein</fullName>
    </submittedName>
</protein>
<name>A0A944QTK3_9GAMM</name>
<dbReference type="InterPro" id="IPR002716">
    <property type="entry name" value="PIN_dom"/>
</dbReference>
<gene>
    <name evidence="3" type="ORF">KME65_03580</name>
</gene>
<dbReference type="Proteomes" id="UP000770889">
    <property type="component" value="Unassembled WGS sequence"/>
</dbReference>
<accession>A0A944QTK3</accession>
<sequence>MANFTVIYDACVLYPAPLRDLLVRLALTKHFRARWTNKIHEEWIEALLKKSDELSRERLEQTAKKMNDAVPDCLVDGYESFIEGLSLPDPDDRHVLAAAIRAGAEVIVTMNQKDFPEAELNKYDIFCLHPDDFIMDIVDLHPATVTSVVKQQRANLKNPPYSAEEFIEVIRRQGLPATASFLESEISLI</sequence>
<feature type="domain" description="PIN" evidence="1">
    <location>
        <begin position="6"/>
        <end position="113"/>
    </location>
</feature>
<feature type="domain" description="VapC50 C-terminal" evidence="2">
    <location>
        <begin position="130"/>
        <end position="182"/>
    </location>
</feature>
<comment type="caution">
    <text evidence="3">The sequence shown here is derived from an EMBL/GenBank/DDBJ whole genome shotgun (WGS) entry which is preliminary data.</text>
</comment>
<proteinExistence type="predicted"/>
<dbReference type="Pfam" id="PF13470">
    <property type="entry name" value="PIN_3"/>
    <property type="match status" value="1"/>
</dbReference>
<evidence type="ECO:0000259" key="1">
    <source>
        <dbReference type="Pfam" id="PF13470"/>
    </source>
</evidence>
<dbReference type="EMBL" id="JAHHGM010000002">
    <property type="protein sequence ID" value="MBT2988024.1"/>
    <property type="molecule type" value="Genomic_DNA"/>
</dbReference>
<evidence type="ECO:0000313" key="3">
    <source>
        <dbReference type="EMBL" id="MBT2988024.1"/>
    </source>
</evidence>
<dbReference type="InterPro" id="IPR058652">
    <property type="entry name" value="VapC50_C"/>
</dbReference>
<dbReference type="AlphaFoldDB" id="A0A944QTK3"/>
<dbReference type="Pfam" id="PF26343">
    <property type="entry name" value="VapC50_C"/>
    <property type="match status" value="1"/>
</dbReference>